<keyword evidence="2" id="KW-0964">Secreted</keyword>
<dbReference type="Gene3D" id="2.20.100.10">
    <property type="entry name" value="Thrombospondin type-1 (TSP1) repeat"/>
    <property type="match status" value="6"/>
</dbReference>
<keyword evidence="7" id="KW-1185">Reference proteome</keyword>
<dbReference type="PROSITE" id="PS50092">
    <property type="entry name" value="TSP1"/>
    <property type="match status" value="5"/>
</dbReference>
<dbReference type="PANTHER" id="PTHR13723:SF305">
    <property type="entry name" value="PROTEIN MADD-4"/>
    <property type="match status" value="1"/>
</dbReference>
<dbReference type="InterPro" id="IPR000884">
    <property type="entry name" value="TSP1_rpt"/>
</dbReference>
<dbReference type="Pfam" id="PF05986">
    <property type="entry name" value="ADAMTS_spacer1"/>
    <property type="match status" value="1"/>
</dbReference>
<dbReference type="InterPro" id="IPR036383">
    <property type="entry name" value="TSP1_rpt_sf"/>
</dbReference>
<evidence type="ECO:0000313" key="7">
    <source>
        <dbReference type="Proteomes" id="UP001367676"/>
    </source>
</evidence>
<dbReference type="Pfam" id="PF19030">
    <property type="entry name" value="TSP1_ADAMTS"/>
    <property type="match status" value="6"/>
</dbReference>
<dbReference type="GO" id="GO:0031012">
    <property type="term" value="C:extracellular matrix"/>
    <property type="evidence" value="ECO:0007669"/>
    <property type="project" value="TreeGrafter"/>
</dbReference>
<dbReference type="InterPro" id="IPR010294">
    <property type="entry name" value="ADAMTS_spacer1"/>
</dbReference>
<dbReference type="PROSITE" id="PS50900">
    <property type="entry name" value="PLAC"/>
    <property type="match status" value="1"/>
</dbReference>
<evidence type="ECO:0000313" key="6">
    <source>
        <dbReference type="EMBL" id="KAK7600857.1"/>
    </source>
</evidence>
<dbReference type="InterPro" id="IPR050439">
    <property type="entry name" value="ADAMTS_ADAMTS-like"/>
</dbReference>
<dbReference type="SMART" id="SM00209">
    <property type="entry name" value="TSP1"/>
    <property type="match status" value="6"/>
</dbReference>
<dbReference type="GO" id="GO:0030198">
    <property type="term" value="P:extracellular matrix organization"/>
    <property type="evidence" value="ECO:0007669"/>
    <property type="project" value="TreeGrafter"/>
</dbReference>
<comment type="subcellular location">
    <subcellularLocation>
        <location evidence="1">Secreted</location>
    </subcellularLocation>
</comment>
<protein>
    <recommendedName>
        <fullName evidence="5">PLAC domain-containing protein</fullName>
    </recommendedName>
</protein>
<dbReference type="FunFam" id="2.60.120.830:FF:000001">
    <property type="entry name" value="A disintegrin and metalloproteinase with thrombospondin motifs 1"/>
    <property type="match status" value="1"/>
</dbReference>
<sequence length="685" mass="75838">MAVTYFESLSGSSKEDDNFIELQLYVGCDGVIGGQRYDICAVCGGNNSTCRLISGLFTRPHLVSGYNYITDIPQNACNITISEVKQSNNLFALRFKNGSYILNGNWASNSPGTYNAVGTKFIYVKGNSNSGEFISSPGPTTHPLELLLLYRQPNPGIKYEYRVAMPAPYREQEQSATSSSFQENQNYQSDTLELNKYGDFDRRNKYSSNTSNSFSEGSVEFQGVINDEDMKPKSKSSKKKKFLWKITGYTPCSKTCGGGTQTPIHSCVKEGSQHQHVVAEKRCTGLDKPEKQVIRCGSKPCPAKWVVGEWGQCSVTCGEGVESREVTCKQEISPVLTITVSDEVCSTSLSPSLLRTKPCFRKPCPDGSALTVKPYWKTGTWSTCSTRCGMGIKSRTVQCMAESEAECSRDDRPSNEMVCDMGPCTAQRTNEWLTSDWSQQCSETCGVGTQSRRVICSGPSQQEQLCDESIKPQTLRNCSSFSECGGRWFSSPWSRCSADCGWGKQVRTAICMGFNTETKSYSIAANSHCVEKEKPHLEQACSDRPCNPQWFAASWSACTRSCDSGVQRREVRCVNEDSKPSIDCEEDEKPATRRSCNMQRCAIYSDTKEIDSNIQETQTETASQSGANSDAKKSGNADCADKLNNCHLVTQARLCNYKYYKTFCCTSCFSLYHSPTNSTFTLANN</sequence>
<keyword evidence="3" id="KW-0732">Signal</keyword>
<evidence type="ECO:0000256" key="2">
    <source>
        <dbReference type="ARBA" id="ARBA00022525"/>
    </source>
</evidence>
<evidence type="ECO:0000259" key="5">
    <source>
        <dbReference type="PROSITE" id="PS50900"/>
    </source>
</evidence>
<accession>A0AAN9Y7R0</accession>
<dbReference type="SUPFAM" id="SSF82895">
    <property type="entry name" value="TSP-1 type 1 repeat"/>
    <property type="match status" value="6"/>
</dbReference>
<organism evidence="6 7">
    <name type="scientific">Parthenolecanium corni</name>
    <dbReference type="NCBI Taxonomy" id="536013"/>
    <lineage>
        <taxon>Eukaryota</taxon>
        <taxon>Metazoa</taxon>
        <taxon>Ecdysozoa</taxon>
        <taxon>Arthropoda</taxon>
        <taxon>Hexapoda</taxon>
        <taxon>Insecta</taxon>
        <taxon>Pterygota</taxon>
        <taxon>Neoptera</taxon>
        <taxon>Paraneoptera</taxon>
        <taxon>Hemiptera</taxon>
        <taxon>Sternorrhyncha</taxon>
        <taxon>Coccoidea</taxon>
        <taxon>Coccidae</taxon>
        <taxon>Parthenolecanium</taxon>
    </lineage>
</organism>
<dbReference type="GO" id="GO:0006508">
    <property type="term" value="P:proteolysis"/>
    <property type="evidence" value="ECO:0007669"/>
    <property type="project" value="TreeGrafter"/>
</dbReference>
<evidence type="ECO:0000256" key="1">
    <source>
        <dbReference type="ARBA" id="ARBA00004613"/>
    </source>
</evidence>
<keyword evidence="4" id="KW-0677">Repeat</keyword>
<dbReference type="PANTHER" id="PTHR13723">
    <property type="entry name" value="ADAMTS A DISINTEGRIN AND METALLOPROTEASE WITH THROMBOSPONDIN MOTIFS PROTEASE"/>
    <property type="match status" value="1"/>
</dbReference>
<proteinExistence type="predicted"/>
<evidence type="ECO:0000256" key="4">
    <source>
        <dbReference type="ARBA" id="ARBA00022737"/>
    </source>
</evidence>
<evidence type="ECO:0000256" key="3">
    <source>
        <dbReference type="ARBA" id="ARBA00022729"/>
    </source>
</evidence>
<dbReference type="Gene3D" id="2.60.120.830">
    <property type="match status" value="1"/>
</dbReference>
<dbReference type="Pfam" id="PF08686">
    <property type="entry name" value="PLAC"/>
    <property type="match status" value="1"/>
</dbReference>
<dbReference type="EMBL" id="JBBCAQ010000010">
    <property type="protein sequence ID" value="KAK7600857.1"/>
    <property type="molecule type" value="Genomic_DNA"/>
</dbReference>
<dbReference type="InterPro" id="IPR010909">
    <property type="entry name" value="PLAC"/>
</dbReference>
<dbReference type="GO" id="GO:0005576">
    <property type="term" value="C:extracellular region"/>
    <property type="evidence" value="ECO:0007669"/>
    <property type="project" value="UniProtKB-SubCell"/>
</dbReference>
<name>A0AAN9Y7R0_9HEMI</name>
<gene>
    <name evidence="6" type="ORF">V9T40_008298</name>
</gene>
<feature type="domain" description="PLAC" evidence="5">
    <location>
        <begin position="635"/>
        <end position="672"/>
    </location>
</feature>
<dbReference type="AlphaFoldDB" id="A0AAN9Y7R0"/>
<dbReference type="Proteomes" id="UP001367676">
    <property type="component" value="Unassembled WGS sequence"/>
</dbReference>
<dbReference type="GO" id="GO:0004222">
    <property type="term" value="F:metalloendopeptidase activity"/>
    <property type="evidence" value="ECO:0007669"/>
    <property type="project" value="TreeGrafter"/>
</dbReference>
<comment type="caution">
    <text evidence="6">The sequence shown here is derived from an EMBL/GenBank/DDBJ whole genome shotgun (WGS) entry which is preliminary data.</text>
</comment>
<reference evidence="6 7" key="1">
    <citation type="submission" date="2024-03" db="EMBL/GenBank/DDBJ databases">
        <title>Adaptation during the transition from Ophiocordyceps entomopathogen to insect associate is accompanied by gene loss and intensified selection.</title>
        <authorList>
            <person name="Ward C.M."/>
            <person name="Onetto C.A."/>
            <person name="Borneman A.R."/>
        </authorList>
    </citation>
    <scope>NUCLEOTIDE SEQUENCE [LARGE SCALE GENOMIC DNA]</scope>
    <source>
        <strain evidence="6">AWRI1</strain>
        <tissue evidence="6">Single Adult Female</tissue>
    </source>
</reference>